<dbReference type="PANTHER" id="PTHR11008">
    <property type="entry name" value="PROTEIN TAKEOUT-LIKE PROTEIN"/>
    <property type="match status" value="1"/>
</dbReference>
<keyword evidence="1" id="KW-0472">Membrane</keyword>
<dbReference type="AlphaFoldDB" id="A0AAV1JHB3"/>
<proteinExistence type="predicted"/>
<sequence>MGVICLIPKIAVTMRAIAVVIMIFTSATLATDPQIDRTMLKEAFNKDNNVELRNRLLEGVLNDLIEQIRTLMRNGSENFPVLDPLQIGAVEIDELLIGSPGAYIRVGETVVENLSAFVFDTLRFAIEGIIFQRYVLTFDVHIPEISAASSSYDLSFKILGGDVYGNGVMNLKIVRPRVRGVIGTSLRIENGVFLNINDCEISVSLGDFKPVITGLWNNTIASDFISRFFGNLIPELMSTFETEINQTLSIIVKTVGNEILKDINIIDLIPQTKP</sequence>
<gene>
    <name evidence="2" type="ORF">LNINA_LOCUS8072</name>
</gene>
<reference evidence="2 3" key="1">
    <citation type="submission" date="2023-11" db="EMBL/GenBank/DDBJ databases">
        <authorList>
            <person name="Okamura Y."/>
        </authorList>
    </citation>
    <scope>NUCLEOTIDE SEQUENCE [LARGE SCALE GENOMIC DNA]</scope>
</reference>
<dbReference type="Pfam" id="PF06585">
    <property type="entry name" value="JHBP"/>
    <property type="match status" value="1"/>
</dbReference>
<dbReference type="PANTHER" id="PTHR11008:SF9">
    <property type="entry name" value="PROTEIN TAKEOUT-LIKE PROTEIN"/>
    <property type="match status" value="1"/>
</dbReference>
<dbReference type="Gene3D" id="3.15.10.30">
    <property type="entry name" value="Haemolymph juvenile hormone binding protein"/>
    <property type="match status" value="1"/>
</dbReference>
<evidence type="ECO:0000313" key="3">
    <source>
        <dbReference type="Proteomes" id="UP001497472"/>
    </source>
</evidence>
<evidence type="ECO:0000256" key="1">
    <source>
        <dbReference type="SAM" id="Phobius"/>
    </source>
</evidence>
<keyword evidence="3" id="KW-1185">Reference proteome</keyword>
<accession>A0AAV1JHB3</accession>
<comment type="caution">
    <text evidence="2">The sequence shown here is derived from an EMBL/GenBank/DDBJ whole genome shotgun (WGS) entry which is preliminary data.</text>
</comment>
<keyword evidence="1" id="KW-1133">Transmembrane helix</keyword>
<dbReference type="InterPro" id="IPR038606">
    <property type="entry name" value="To_sf"/>
</dbReference>
<dbReference type="InterPro" id="IPR010562">
    <property type="entry name" value="Haemolymph_juvenile_hormone-bd"/>
</dbReference>
<dbReference type="EMBL" id="CAVLEF010000010">
    <property type="protein sequence ID" value="CAK1548711.1"/>
    <property type="molecule type" value="Genomic_DNA"/>
</dbReference>
<feature type="transmembrane region" description="Helical" evidence="1">
    <location>
        <begin position="12"/>
        <end position="30"/>
    </location>
</feature>
<dbReference type="Proteomes" id="UP001497472">
    <property type="component" value="Unassembled WGS sequence"/>
</dbReference>
<protein>
    <submittedName>
        <fullName evidence="2">Uncharacterized protein</fullName>
    </submittedName>
</protein>
<organism evidence="2 3">
    <name type="scientific">Leptosia nina</name>
    <dbReference type="NCBI Taxonomy" id="320188"/>
    <lineage>
        <taxon>Eukaryota</taxon>
        <taxon>Metazoa</taxon>
        <taxon>Ecdysozoa</taxon>
        <taxon>Arthropoda</taxon>
        <taxon>Hexapoda</taxon>
        <taxon>Insecta</taxon>
        <taxon>Pterygota</taxon>
        <taxon>Neoptera</taxon>
        <taxon>Endopterygota</taxon>
        <taxon>Lepidoptera</taxon>
        <taxon>Glossata</taxon>
        <taxon>Ditrysia</taxon>
        <taxon>Papilionoidea</taxon>
        <taxon>Pieridae</taxon>
        <taxon>Pierinae</taxon>
        <taxon>Leptosia</taxon>
    </lineage>
</organism>
<keyword evidence="1" id="KW-0812">Transmembrane</keyword>
<evidence type="ECO:0000313" key="2">
    <source>
        <dbReference type="EMBL" id="CAK1548711.1"/>
    </source>
</evidence>
<name>A0AAV1JHB3_9NEOP</name>
<dbReference type="SMART" id="SM00700">
    <property type="entry name" value="JHBP"/>
    <property type="match status" value="1"/>
</dbReference>